<dbReference type="InterPro" id="IPR036291">
    <property type="entry name" value="NAD(P)-bd_dom_sf"/>
</dbReference>
<proteinExistence type="inferred from homology"/>
<dbReference type="PANTHER" id="PTHR43180:SF30">
    <property type="entry name" value="MOMILACTONE A SYNTHASE"/>
    <property type="match status" value="1"/>
</dbReference>
<dbReference type="SUPFAM" id="SSF51735">
    <property type="entry name" value="NAD(P)-binding Rossmann-fold domains"/>
    <property type="match status" value="1"/>
</dbReference>
<sequence>MAPAAAPFSQVEVGKRYGKIDWQSGTNHGSGQGIGACITKVFVDEGAKVVCVDINAKLGQSVCDKLGYKRDTFFRCDATNELDMEKAIKATIEKHGKLNIMINNAGIVDDPKRNILDNHLSDFERVMRVNVAGVFQGIKHAAQVMIPAKTGSIINLGSISGSVGGITSHAYCSSKHAVVGFTKNAVAELGKHGISENCLSSYAVYSSLTKKFFDFEEGGPQKRAITSLEGVVLQQEDLPNAAVYMASDDARFMSGHDLMLDGGFTVTNPSFRLFSRFALLFGLHFLGKEIRIDSVVRVDE</sequence>
<dbReference type="Pfam" id="PF13561">
    <property type="entry name" value="adh_short_C2"/>
    <property type="match status" value="1"/>
</dbReference>
<dbReference type="PANTHER" id="PTHR43180">
    <property type="entry name" value="3-OXOACYL-(ACYL-CARRIER-PROTEIN) REDUCTASE (AFU_ORTHOLOGUE AFUA_6G11210)"/>
    <property type="match status" value="1"/>
</dbReference>
<protein>
    <submittedName>
        <fullName evidence="3">OLC1v1035476C2</fullName>
    </submittedName>
</protein>
<dbReference type="PRINTS" id="PR00081">
    <property type="entry name" value="GDHRDH"/>
</dbReference>
<dbReference type="Proteomes" id="UP001161247">
    <property type="component" value="Chromosome 3"/>
</dbReference>
<dbReference type="InterPro" id="IPR002347">
    <property type="entry name" value="SDR_fam"/>
</dbReference>
<comment type="similarity">
    <text evidence="1">Belongs to the short-chain dehydrogenases/reductases (SDR) family.</text>
</comment>
<dbReference type="EMBL" id="OX459120">
    <property type="protein sequence ID" value="CAI9098769.1"/>
    <property type="molecule type" value="Genomic_DNA"/>
</dbReference>
<dbReference type="FunFam" id="3.40.50.720:FF:000084">
    <property type="entry name" value="Short-chain dehydrogenase reductase"/>
    <property type="match status" value="1"/>
</dbReference>
<accession>A0AAV1CVK8</accession>
<evidence type="ECO:0000256" key="1">
    <source>
        <dbReference type="ARBA" id="ARBA00006484"/>
    </source>
</evidence>
<evidence type="ECO:0000313" key="4">
    <source>
        <dbReference type="Proteomes" id="UP001161247"/>
    </source>
</evidence>
<dbReference type="Gene3D" id="3.40.50.720">
    <property type="entry name" value="NAD(P)-binding Rossmann-like Domain"/>
    <property type="match status" value="1"/>
</dbReference>
<reference evidence="3" key="1">
    <citation type="submission" date="2023-03" db="EMBL/GenBank/DDBJ databases">
        <authorList>
            <person name="Julca I."/>
        </authorList>
    </citation>
    <scope>NUCLEOTIDE SEQUENCE</scope>
</reference>
<organism evidence="3 4">
    <name type="scientific">Oldenlandia corymbosa var. corymbosa</name>
    <dbReference type="NCBI Taxonomy" id="529605"/>
    <lineage>
        <taxon>Eukaryota</taxon>
        <taxon>Viridiplantae</taxon>
        <taxon>Streptophyta</taxon>
        <taxon>Embryophyta</taxon>
        <taxon>Tracheophyta</taxon>
        <taxon>Spermatophyta</taxon>
        <taxon>Magnoliopsida</taxon>
        <taxon>eudicotyledons</taxon>
        <taxon>Gunneridae</taxon>
        <taxon>Pentapetalae</taxon>
        <taxon>asterids</taxon>
        <taxon>lamiids</taxon>
        <taxon>Gentianales</taxon>
        <taxon>Rubiaceae</taxon>
        <taxon>Rubioideae</taxon>
        <taxon>Spermacoceae</taxon>
        <taxon>Hedyotis-Oldenlandia complex</taxon>
        <taxon>Oldenlandia</taxon>
    </lineage>
</organism>
<keyword evidence="2" id="KW-0560">Oxidoreductase</keyword>
<name>A0AAV1CVK8_OLDCO</name>
<dbReference type="PRINTS" id="PR00080">
    <property type="entry name" value="SDRFAMILY"/>
</dbReference>
<evidence type="ECO:0000313" key="3">
    <source>
        <dbReference type="EMBL" id="CAI9098769.1"/>
    </source>
</evidence>
<gene>
    <name evidence="3" type="ORF">OLC1_LOCUS8907</name>
</gene>
<keyword evidence="4" id="KW-1185">Reference proteome</keyword>
<evidence type="ECO:0000256" key="2">
    <source>
        <dbReference type="ARBA" id="ARBA00023002"/>
    </source>
</evidence>
<dbReference type="AlphaFoldDB" id="A0AAV1CVK8"/>
<dbReference type="GO" id="GO:0016616">
    <property type="term" value="F:oxidoreductase activity, acting on the CH-OH group of donors, NAD or NADP as acceptor"/>
    <property type="evidence" value="ECO:0007669"/>
    <property type="project" value="UniProtKB-ARBA"/>
</dbReference>